<keyword evidence="1" id="KW-0813">Transport</keyword>
<protein>
    <submittedName>
        <fullName evidence="6">Peptide ABC transporter ATP-binding protein</fullName>
    </submittedName>
</protein>
<dbReference type="Proteomes" id="UP001165136">
    <property type="component" value="Unassembled WGS sequence"/>
</dbReference>
<dbReference type="SMART" id="SM00382">
    <property type="entry name" value="AAA"/>
    <property type="match status" value="1"/>
</dbReference>
<evidence type="ECO:0000259" key="5">
    <source>
        <dbReference type="PROSITE" id="PS50893"/>
    </source>
</evidence>
<dbReference type="InterPro" id="IPR003593">
    <property type="entry name" value="AAA+_ATPase"/>
</dbReference>
<accession>A0A9W6QV83</accession>
<proteinExistence type="predicted"/>
<keyword evidence="7" id="KW-1185">Reference proteome</keyword>
<evidence type="ECO:0000256" key="1">
    <source>
        <dbReference type="ARBA" id="ARBA00022448"/>
    </source>
</evidence>
<evidence type="ECO:0000313" key="7">
    <source>
        <dbReference type="Proteomes" id="UP001165136"/>
    </source>
</evidence>
<dbReference type="InterPro" id="IPR003439">
    <property type="entry name" value="ABC_transporter-like_ATP-bd"/>
</dbReference>
<evidence type="ECO:0000256" key="4">
    <source>
        <dbReference type="ARBA" id="ARBA00022967"/>
    </source>
</evidence>
<dbReference type="PROSITE" id="PS00211">
    <property type="entry name" value="ABC_TRANSPORTER_1"/>
    <property type="match status" value="1"/>
</dbReference>
<dbReference type="InterPro" id="IPR027417">
    <property type="entry name" value="P-loop_NTPase"/>
</dbReference>
<dbReference type="Pfam" id="PF00005">
    <property type="entry name" value="ABC_tran"/>
    <property type="match status" value="1"/>
</dbReference>
<dbReference type="EMBL" id="BSTI01000003">
    <property type="protein sequence ID" value="GLY64759.1"/>
    <property type="molecule type" value="Genomic_DNA"/>
</dbReference>
<dbReference type="Gene3D" id="3.40.50.300">
    <property type="entry name" value="P-loop containing nucleotide triphosphate hydrolases"/>
    <property type="match status" value="1"/>
</dbReference>
<dbReference type="GO" id="GO:0005524">
    <property type="term" value="F:ATP binding"/>
    <property type="evidence" value="ECO:0007669"/>
    <property type="project" value="UniProtKB-KW"/>
</dbReference>
<evidence type="ECO:0000256" key="2">
    <source>
        <dbReference type="ARBA" id="ARBA00022741"/>
    </source>
</evidence>
<keyword evidence="4" id="KW-1278">Translocase</keyword>
<sequence length="225" mass="23568">MSSDRGFVLDNVSLTVGSTQVLDSISIRIEAGRCTAILGRSGSGKSTLLRTLTRLAEPTSGRVLLDGIPLTRLDVLALRRRVGLVAQGSVLLTDLVADDLRVGRPELTDVQVADLLAGVGLPAGFAYRRTNVLSGGEAQRVCLARALAVEPEILLLDEPTSALDGVTVSFVARLARGHVADGGTVVLVSHDLAVVRSIAERVLVLDTGQLVAAGRPEDVDYLEAG</sequence>
<comment type="caution">
    <text evidence="6">The sequence shown here is derived from an EMBL/GenBank/DDBJ whole genome shotgun (WGS) entry which is preliminary data.</text>
</comment>
<keyword evidence="2" id="KW-0547">Nucleotide-binding</keyword>
<dbReference type="PROSITE" id="PS50893">
    <property type="entry name" value="ABC_TRANSPORTER_2"/>
    <property type="match status" value="1"/>
</dbReference>
<gene>
    <name evidence="6" type="ORF">Atai01_13780</name>
</gene>
<dbReference type="RefSeq" id="WP_043840801.1">
    <property type="nucleotide sequence ID" value="NZ_BSTI01000003.1"/>
</dbReference>
<dbReference type="InterPro" id="IPR017871">
    <property type="entry name" value="ABC_transporter-like_CS"/>
</dbReference>
<reference evidence="6" key="1">
    <citation type="submission" date="2023-03" db="EMBL/GenBank/DDBJ databases">
        <title>Amycolatopsis taiwanensis NBRC 103393.</title>
        <authorList>
            <person name="Ichikawa N."/>
            <person name="Sato H."/>
            <person name="Tonouchi N."/>
        </authorList>
    </citation>
    <scope>NUCLEOTIDE SEQUENCE</scope>
    <source>
        <strain evidence="6">NBRC 103393</strain>
    </source>
</reference>
<keyword evidence="3 6" id="KW-0067">ATP-binding</keyword>
<feature type="domain" description="ABC transporter" evidence="5">
    <location>
        <begin position="7"/>
        <end position="224"/>
    </location>
</feature>
<dbReference type="AlphaFoldDB" id="A0A9W6QV83"/>
<evidence type="ECO:0000256" key="3">
    <source>
        <dbReference type="ARBA" id="ARBA00022840"/>
    </source>
</evidence>
<evidence type="ECO:0000313" key="6">
    <source>
        <dbReference type="EMBL" id="GLY64759.1"/>
    </source>
</evidence>
<organism evidence="6 7">
    <name type="scientific">Amycolatopsis taiwanensis</name>
    <dbReference type="NCBI Taxonomy" id="342230"/>
    <lineage>
        <taxon>Bacteria</taxon>
        <taxon>Bacillati</taxon>
        <taxon>Actinomycetota</taxon>
        <taxon>Actinomycetes</taxon>
        <taxon>Pseudonocardiales</taxon>
        <taxon>Pseudonocardiaceae</taxon>
        <taxon>Amycolatopsis</taxon>
    </lineage>
</organism>
<dbReference type="GO" id="GO:0016887">
    <property type="term" value="F:ATP hydrolysis activity"/>
    <property type="evidence" value="ECO:0007669"/>
    <property type="project" value="InterPro"/>
</dbReference>
<dbReference type="PANTHER" id="PTHR43423:SF1">
    <property type="entry name" value="ABC TRANSPORTER I FAMILY MEMBER 17"/>
    <property type="match status" value="1"/>
</dbReference>
<dbReference type="SUPFAM" id="SSF52540">
    <property type="entry name" value="P-loop containing nucleoside triphosphate hydrolases"/>
    <property type="match status" value="1"/>
</dbReference>
<name>A0A9W6QV83_9PSEU</name>
<dbReference type="PANTHER" id="PTHR43423">
    <property type="entry name" value="ABC TRANSPORTER I FAMILY MEMBER 17"/>
    <property type="match status" value="1"/>
</dbReference>